<evidence type="ECO:0000313" key="1">
    <source>
        <dbReference type="EnsemblPlants" id="ONIVA04G07200.1"/>
    </source>
</evidence>
<reference evidence="1" key="1">
    <citation type="submission" date="2015-04" db="UniProtKB">
        <authorList>
            <consortium name="EnsemblPlants"/>
        </authorList>
    </citation>
    <scope>IDENTIFICATION</scope>
    <source>
        <strain evidence="1">SL10</strain>
    </source>
</reference>
<dbReference type="EnsemblPlants" id="ONIVA04G07200.1">
    <property type="protein sequence ID" value="ONIVA04G07200.1"/>
    <property type="gene ID" value="ONIVA04G07200"/>
</dbReference>
<dbReference type="Gramene" id="ONIVA04G07200.1">
    <property type="protein sequence ID" value="ONIVA04G07200.1"/>
    <property type="gene ID" value="ONIVA04G07200"/>
</dbReference>
<evidence type="ECO:0000313" key="2">
    <source>
        <dbReference type="Proteomes" id="UP000006591"/>
    </source>
</evidence>
<dbReference type="HOGENOM" id="CLU_114296_0_0_1"/>
<reference evidence="1" key="2">
    <citation type="submission" date="2018-04" db="EMBL/GenBank/DDBJ databases">
        <title>OnivRS2 (Oryza nivara Reference Sequence Version 2).</title>
        <authorList>
            <person name="Zhang J."/>
            <person name="Kudrna D."/>
            <person name="Lee S."/>
            <person name="Talag J."/>
            <person name="Rajasekar S."/>
            <person name="Welchert J."/>
            <person name="Hsing Y.-I."/>
            <person name="Wing R.A."/>
        </authorList>
    </citation>
    <scope>NUCLEOTIDE SEQUENCE [LARGE SCALE GENOMIC DNA]</scope>
    <source>
        <strain evidence="1">SL10</strain>
    </source>
</reference>
<dbReference type="AlphaFoldDB" id="A0A0E0GZJ1"/>
<dbReference type="Proteomes" id="UP000006591">
    <property type="component" value="Chromosome 4"/>
</dbReference>
<protein>
    <submittedName>
        <fullName evidence="1">Uncharacterized protein</fullName>
    </submittedName>
</protein>
<sequence length="166" mass="18444">MVVPYLAHAVLATPARAFVPSCPGVWQTLYDVSSFTIRLHRFFGIIYLNDCHDRVTVIVSSASSRTLVHDALPCIHDHSTAPHACPTARLPRHHRLLNFGYIDHVNFMHGFIYHGSITPFALATSSDIIKIESSLVGVDVAMMWSTAANGDSHRTKKLRQQLTRGV</sequence>
<organism evidence="1">
    <name type="scientific">Oryza nivara</name>
    <name type="common">Indian wild rice</name>
    <name type="synonym">Oryza sativa f. spontanea</name>
    <dbReference type="NCBI Taxonomy" id="4536"/>
    <lineage>
        <taxon>Eukaryota</taxon>
        <taxon>Viridiplantae</taxon>
        <taxon>Streptophyta</taxon>
        <taxon>Embryophyta</taxon>
        <taxon>Tracheophyta</taxon>
        <taxon>Spermatophyta</taxon>
        <taxon>Magnoliopsida</taxon>
        <taxon>Liliopsida</taxon>
        <taxon>Poales</taxon>
        <taxon>Poaceae</taxon>
        <taxon>BOP clade</taxon>
        <taxon>Oryzoideae</taxon>
        <taxon>Oryzeae</taxon>
        <taxon>Oryzinae</taxon>
        <taxon>Oryza</taxon>
    </lineage>
</organism>
<proteinExistence type="predicted"/>
<keyword evidence="2" id="KW-1185">Reference proteome</keyword>
<accession>A0A0E0GZJ1</accession>
<name>A0A0E0GZJ1_ORYNI</name>